<gene>
    <name evidence="9" type="ORF">N0V93_004329</name>
</gene>
<evidence type="ECO:0000259" key="8">
    <source>
        <dbReference type="Pfam" id="PF20684"/>
    </source>
</evidence>
<dbReference type="PANTHER" id="PTHR33048">
    <property type="entry name" value="PTH11-LIKE INTEGRAL MEMBRANE PROTEIN (AFU_ORTHOLOGUE AFUA_5G11245)"/>
    <property type="match status" value="1"/>
</dbReference>
<feature type="region of interest" description="Disordered" evidence="6">
    <location>
        <begin position="459"/>
        <end position="528"/>
    </location>
</feature>
<accession>A0A9W8YQW4</accession>
<keyword evidence="10" id="KW-1185">Reference proteome</keyword>
<comment type="similarity">
    <text evidence="5">Belongs to the SAT4 family.</text>
</comment>
<dbReference type="InterPro" id="IPR049326">
    <property type="entry name" value="Rhodopsin_dom_fungi"/>
</dbReference>
<keyword evidence="3 7" id="KW-1133">Transmembrane helix</keyword>
<dbReference type="Pfam" id="PF20684">
    <property type="entry name" value="Fung_rhodopsin"/>
    <property type="match status" value="1"/>
</dbReference>
<feature type="domain" description="Rhodopsin" evidence="8">
    <location>
        <begin position="36"/>
        <end position="248"/>
    </location>
</feature>
<dbReference type="PANTHER" id="PTHR33048:SF19">
    <property type="entry name" value="MEMBRANE PROTEIN PTH11-LIKE, PUTATIVE (AFU_ORTHOLOGUE AFUA_1G14080)-RELATED"/>
    <property type="match status" value="1"/>
</dbReference>
<keyword evidence="2 7" id="KW-0812">Transmembrane</keyword>
<evidence type="ECO:0000256" key="2">
    <source>
        <dbReference type="ARBA" id="ARBA00022692"/>
    </source>
</evidence>
<feature type="transmembrane region" description="Helical" evidence="7">
    <location>
        <begin position="136"/>
        <end position="156"/>
    </location>
</feature>
<feature type="transmembrane region" description="Helical" evidence="7">
    <location>
        <begin position="254"/>
        <end position="276"/>
    </location>
</feature>
<feature type="transmembrane region" description="Helical" evidence="7">
    <location>
        <begin position="12"/>
        <end position="35"/>
    </location>
</feature>
<sequence length="528" mass="57476">MTLYSDAPEHLQWIYIKPTILVCWWATLFSGVIILARVAGRFIRSEILFTEDKTALLCLIPLYTRMALVHVILVYGTNNTEFSGKTPSAEEIQRRAIGSGLVLASRIFYSATLWMLKNTILEFFNRLSGLTWSKAYQNGVVAMRCILVATFIAIVISDLAECRPFSHYWQVFPDPGGQCRQGYANLLTNGICNVLTDVLLVALPVPLIITSSMPLTRKIQLVLLFSMSLLVCVVTLYRIPKVIEVHGSQQRRSLLASIELLVATAVANALVLGSFVRDRGVKKRRFKYGSIAGESGVGTESDHRPGSRRPTVAERAWGSDDDLFRDVAFNMPKALRSSSDDPEARPAQAMPAGPVAPLKTFNIHNWNFGEAGARRGSLPSSDVPNSAGPKKVSFFDVGGLLDDQESGDPSFDRRQSTMSSEGPTSPPSATYSGASGLLRGSQALLQDLEGFWGRRTSSKTTATMRANNTTREDDSRSAPVELSNISPAVSPGTEVPPPISAEARSSSEPPPYDSGSRASNDIGGVTRN</sequence>
<feature type="transmembrane region" description="Helical" evidence="7">
    <location>
        <begin position="221"/>
        <end position="239"/>
    </location>
</feature>
<feature type="region of interest" description="Disordered" evidence="6">
    <location>
        <begin position="334"/>
        <end position="355"/>
    </location>
</feature>
<organism evidence="9 10">
    <name type="scientific">Gnomoniopsis smithogilvyi</name>
    <dbReference type="NCBI Taxonomy" id="1191159"/>
    <lineage>
        <taxon>Eukaryota</taxon>
        <taxon>Fungi</taxon>
        <taxon>Dikarya</taxon>
        <taxon>Ascomycota</taxon>
        <taxon>Pezizomycotina</taxon>
        <taxon>Sordariomycetes</taxon>
        <taxon>Sordariomycetidae</taxon>
        <taxon>Diaporthales</taxon>
        <taxon>Gnomoniaceae</taxon>
        <taxon>Gnomoniopsis</taxon>
    </lineage>
</organism>
<evidence type="ECO:0000256" key="3">
    <source>
        <dbReference type="ARBA" id="ARBA00022989"/>
    </source>
</evidence>
<comment type="caution">
    <text evidence="9">The sequence shown here is derived from an EMBL/GenBank/DDBJ whole genome shotgun (WGS) entry which is preliminary data.</text>
</comment>
<protein>
    <recommendedName>
        <fullName evidence="8">Rhodopsin domain-containing protein</fullName>
    </recommendedName>
</protein>
<proteinExistence type="inferred from homology"/>
<evidence type="ECO:0000256" key="5">
    <source>
        <dbReference type="ARBA" id="ARBA00038359"/>
    </source>
</evidence>
<dbReference type="Proteomes" id="UP001140453">
    <property type="component" value="Unassembled WGS sequence"/>
</dbReference>
<evidence type="ECO:0000256" key="4">
    <source>
        <dbReference type="ARBA" id="ARBA00023136"/>
    </source>
</evidence>
<dbReference type="GO" id="GO:0016020">
    <property type="term" value="C:membrane"/>
    <property type="evidence" value="ECO:0007669"/>
    <property type="project" value="UniProtKB-SubCell"/>
</dbReference>
<feature type="region of interest" description="Disordered" evidence="6">
    <location>
        <begin position="399"/>
        <end position="435"/>
    </location>
</feature>
<feature type="transmembrane region" description="Helical" evidence="7">
    <location>
        <begin position="96"/>
        <end position="116"/>
    </location>
</feature>
<evidence type="ECO:0000313" key="10">
    <source>
        <dbReference type="Proteomes" id="UP001140453"/>
    </source>
</evidence>
<dbReference type="OrthoDB" id="5398233at2759"/>
<comment type="subcellular location">
    <subcellularLocation>
        <location evidence="1">Membrane</location>
        <topology evidence="1">Multi-pass membrane protein</topology>
    </subcellularLocation>
</comment>
<evidence type="ECO:0000256" key="7">
    <source>
        <dbReference type="SAM" id="Phobius"/>
    </source>
</evidence>
<feature type="compositionally biased region" description="Low complexity" evidence="6">
    <location>
        <begin position="460"/>
        <end position="469"/>
    </location>
</feature>
<keyword evidence="4 7" id="KW-0472">Membrane</keyword>
<feature type="transmembrane region" description="Helical" evidence="7">
    <location>
        <begin position="186"/>
        <end position="209"/>
    </location>
</feature>
<feature type="compositionally biased region" description="Polar residues" evidence="6">
    <location>
        <begin position="416"/>
        <end position="433"/>
    </location>
</feature>
<feature type="region of interest" description="Disordered" evidence="6">
    <location>
        <begin position="295"/>
        <end position="315"/>
    </location>
</feature>
<dbReference type="EMBL" id="JAPEVB010000003">
    <property type="protein sequence ID" value="KAJ4390731.1"/>
    <property type="molecule type" value="Genomic_DNA"/>
</dbReference>
<feature type="transmembrane region" description="Helical" evidence="7">
    <location>
        <begin position="56"/>
        <end position="76"/>
    </location>
</feature>
<dbReference type="AlphaFoldDB" id="A0A9W8YQW4"/>
<name>A0A9W8YQW4_9PEZI</name>
<evidence type="ECO:0000256" key="6">
    <source>
        <dbReference type="SAM" id="MobiDB-lite"/>
    </source>
</evidence>
<reference evidence="9" key="1">
    <citation type="submission" date="2022-10" db="EMBL/GenBank/DDBJ databases">
        <title>Tapping the CABI collections for fungal endophytes: first genome assemblies for Collariella, Neodidymelliopsis, Ascochyta clinopodiicola, Didymella pomorum, Didymosphaeria variabile, Neocosmospora piperis and Neocucurbitaria cava.</title>
        <authorList>
            <person name="Hill R."/>
        </authorList>
    </citation>
    <scope>NUCLEOTIDE SEQUENCE</scope>
    <source>
        <strain evidence="9">IMI 355082</strain>
    </source>
</reference>
<evidence type="ECO:0000256" key="1">
    <source>
        <dbReference type="ARBA" id="ARBA00004141"/>
    </source>
</evidence>
<dbReference type="InterPro" id="IPR052337">
    <property type="entry name" value="SAT4-like"/>
</dbReference>
<evidence type="ECO:0000313" key="9">
    <source>
        <dbReference type="EMBL" id="KAJ4390731.1"/>
    </source>
</evidence>